<dbReference type="Proteomes" id="UP000887578">
    <property type="component" value="Unplaced"/>
</dbReference>
<feature type="compositionally biased region" description="Low complexity" evidence="1">
    <location>
        <begin position="113"/>
        <end position="123"/>
    </location>
</feature>
<name>A0A914PEV6_9BILA</name>
<dbReference type="WBParaSite" id="PDA_v2.g16743.t1">
    <property type="protein sequence ID" value="PDA_v2.g16743.t1"/>
    <property type="gene ID" value="PDA_v2.g16743"/>
</dbReference>
<dbReference type="AlphaFoldDB" id="A0A914PEV6"/>
<feature type="region of interest" description="Disordered" evidence="1">
    <location>
        <begin position="103"/>
        <end position="179"/>
    </location>
</feature>
<feature type="compositionally biased region" description="Basic and acidic residues" evidence="1">
    <location>
        <begin position="144"/>
        <end position="153"/>
    </location>
</feature>
<proteinExistence type="predicted"/>
<feature type="compositionally biased region" description="Basic and acidic residues" evidence="1">
    <location>
        <begin position="166"/>
        <end position="179"/>
    </location>
</feature>
<accession>A0A914PEV6</accession>
<reference evidence="3" key="1">
    <citation type="submission" date="2022-11" db="UniProtKB">
        <authorList>
            <consortium name="WormBaseParasite"/>
        </authorList>
    </citation>
    <scope>IDENTIFICATION</scope>
</reference>
<evidence type="ECO:0000313" key="2">
    <source>
        <dbReference type="Proteomes" id="UP000887578"/>
    </source>
</evidence>
<evidence type="ECO:0000256" key="1">
    <source>
        <dbReference type="SAM" id="MobiDB-lite"/>
    </source>
</evidence>
<organism evidence="2 3">
    <name type="scientific">Panagrolaimus davidi</name>
    <dbReference type="NCBI Taxonomy" id="227884"/>
    <lineage>
        <taxon>Eukaryota</taxon>
        <taxon>Metazoa</taxon>
        <taxon>Ecdysozoa</taxon>
        <taxon>Nematoda</taxon>
        <taxon>Chromadorea</taxon>
        <taxon>Rhabditida</taxon>
        <taxon>Tylenchina</taxon>
        <taxon>Panagrolaimomorpha</taxon>
        <taxon>Panagrolaimoidea</taxon>
        <taxon>Panagrolaimidae</taxon>
        <taxon>Panagrolaimus</taxon>
    </lineage>
</organism>
<sequence length="179" mass="20333">MKKDTILDDRLVGILSMLRIMYYFSKNVSDSEIIKSLDIGHVRSVRTILSRLREMVDVEVSKLSTDSLLTAEELRQHFILSEGIDHFGFIVFWGTRYKSEKSSTLSDEKPSCNNNNNATQNSNISDPPPFVINEEDSITESMDVTEKEVEKEAPLPPPSENVVVKNEAENEEPTRINVK</sequence>
<protein>
    <submittedName>
        <fullName evidence="3">Uncharacterized protein</fullName>
    </submittedName>
</protein>
<evidence type="ECO:0000313" key="3">
    <source>
        <dbReference type="WBParaSite" id="PDA_v2.g16743.t1"/>
    </source>
</evidence>
<keyword evidence="2" id="KW-1185">Reference proteome</keyword>